<name>A0A0W8EAR4_9ZZZZ</name>
<proteinExistence type="predicted"/>
<evidence type="ECO:0000313" key="1">
    <source>
        <dbReference type="EMBL" id="KUG05738.1"/>
    </source>
</evidence>
<gene>
    <name evidence="1" type="ORF">ASZ90_016821</name>
</gene>
<sequence>MTGSGSSRCIVPGCVQPSGAGKGQMNSQCSPCSIDRNPVRPFISFAKIHHDY</sequence>
<dbReference type="AlphaFoldDB" id="A0A0W8EAR4"/>
<reference evidence="1" key="1">
    <citation type="journal article" date="2015" name="Proc. Natl. Acad. Sci. U.S.A.">
        <title>Networks of energetic and metabolic interactions define dynamics in microbial communities.</title>
        <authorList>
            <person name="Embree M."/>
            <person name="Liu J.K."/>
            <person name="Al-Bassam M.M."/>
            <person name="Zengler K."/>
        </authorList>
    </citation>
    <scope>NUCLEOTIDE SEQUENCE</scope>
</reference>
<accession>A0A0W8EAR4</accession>
<comment type="caution">
    <text evidence="1">The sequence shown here is derived from an EMBL/GenBank/DDBJ whole genome shotgun (WGS) entry which is preliminary data.</text>
</comment>
<organism evidence="1">
    <name type="scientific">hydrocarbon metagenome</name>
    <dbReference type="NCBI Taxonomy" id="938273"/>
    <lineage>
        <taxon>unclassified sequences</taxon>
        <taxon>metagenomes</taxon>
        <taxon>ecological metagenomes</taxon>
    </lineage>
</organism>
<protein>
    <submittedName>
        <fullName evidence="1">Uncharacterized protein</fullName>
    </submittedName>
</protein>
<dbReference type="EMBL" id="LNQE01001772">
    <property type="protein sequence ID" value="KUG05738.1"/>
    <property type="molecule type" value="Genomic_DNA"/>
</dbReference>